<name>A0A540NA26_MALBA</name>
<sequence length="77" mass="8695">MIVAKNNTLSNGNFRHGSAMTRELVRLQAGRILAAIRADTVTMGRVARSWVTFSAVMRAEDSGDHGCWAWWLRLHRL</sequence>
<comment type="caution">
    <text evidence="1">The sequence shown here is derived from an EMBL/GenBank/DDBJ whole genome shotgun (WGS) entry which is preliminary data.</text>
</comment>
<keyword evidence="2" id="KW-1185">Reference proteome</keyword>
<dbReference type="EMBL" id="VIEB01000078">
    <property type="protein sequence ID" value="TQE07901.1"/>
    <property type="molecule type" value="Genomic_DNA"/>
</dbReference>
<accession>A0A540NA26</accession>
<dbReference type="Proteomes" id="UP000315295">
    <property type="component" value="Unassembled WGS sequence"/>
</dbReference>
<evidence type="ECO:0000313" key="2">
    <source>
        <dbReference type="Proteomes" id="UP000315295"/>
    </source>
</evidence>
<gene>
    <name evidence="1" type="ORF">C1H46_006434</name>
</gene>
<dbReference type="AlphaFoldDB" id="A0A540NA26"/>
<reference evidence="1 2" key="1">
    <citation type="journal article" date="2019" name="G3 (Bethesda)">
        <title>Sequencing of a Wild Apple (Malus baccata) Genome Unravels the Differences Between Cultivated and Wild Apple Species Regarding Disease Resistance and Cold Tolerance.</title>
        <authorList>
            <person name="Chen X."/>
        </authorList>
    </citation>
    <scope>NUCLEOTIDE SEQUENCE [LARGE SCALE GENOMIC DNA]</scope>
    <source>
        <strain evidence="2">cv. Shandingzi</strain>
        <tissue evidence="1">Leaves</tissue>
    </source>
</reference>
<organism evidence="1 2">
    <name type="scientific">Malus baccata</name>
    <name type="common">Siberian crab apple</name>
    <name type="synonym">Pyrus baccata</name>
    <dbReference type="NCBI Taxonomy" id="106549"/>
    <lineage>
        <taxon>Eukaryota</taxon>
        <taxon>Viridiplantae</taxon>
        <taxon>Streptophyta</taxon>
        <taxon>Embryophyta</taxon>
        <taxon>Tracheophyta</taxon>
        <taxon>Spermatophyta</taxon>
        <taxon>Magnoliopsida</taxon>
        <taxon>eudicotyledons</taxon>
        <taxon>Gunneridae</taxon>
        <taxon>Pentapetalae</taxon>
        <taxon>rosids</taxon>
        <taxon>fabids</taxon>
        <taxon>Rosales</taxon>
        <taxon>Rosaceae</taxon>
        <taxon>Amygdaloideae</taxon>
        <taxon>Maleae</taxon>
        <taxon>Malus</taxon>
    </lineage>
</organism>
<evidence type="ECO:0000313" key="1">
    <source>
        <dbReference type="EMBL" id="TQE07901.1"/>
    </source>
</evidence>
<proteinExistence type="predicted"/>
<protein>
    <submittedName>
        <fullName evidence="1">Uncharacterized protein</fullName>
    </submittedName>
</protein>